<dbReference type="EMBL" id="JELY01001234">
    <property type="protein sequence ID" value="KYF56469.1"/>
    <property type="molecule type" value="Genomic_DNA"/>
</dbReference>
<feature type="region of interest" description="Disordered" evidence="1">
    <location>
        <begin position="1"/>
        <end position="105"/>
    </location>
</feature>
<accession>A0A150PL66</accession>
<name>A0A150PL66_SORCE</name>
<organism evidence="2 3">
    <name type="scientific">Sorangium cellulosum</name>
    <name type="common">Polyangium cellulosum</name>
    <dbReference type="NCBI Taxonomy" id="56"/>
    <lineage>
        <taxon>Bacteria</taxon>
        <taxon>Pseudomonadati</taxon>
        <taxon>Myxococcota</taxon>
        <taxon>Polyangia</taxon>
        <taxon>Polyangiales</taxon>
        <taxon>Polyangiaceae</taxon>
        <taxon>Sorangium</taxon>
    </lineage>
</organism>
<evidence type="ECO:0000256" key="1">
    <source>
        <dbReference type="SAM" id="MobiDB-lite"/>
    </source>
</evidence>
<feature type="compositionally biased region" description="Polar residues" evidence="1">
    <location>
        <begin position="49"/>
        <end position="61"/>
    </location>
</feature>
<feature type="compositionally biased region" description="Low complexity" evidence="1">
    <location>
        <begin position="68"/>
        <end position="91"/>
    </location>
</feature>
<proteinExistence type="predicted"/>
<protein>
    <submittedName>
        <fullName evidence="2">Uncharacterized protein</fullName>
    </submittedName>
</protein>
<dbReference type="AlphaFoldDB" id="A0A150PL66"/>
<evidence type="ECO:0000313" key="3">
    <source>
        <dbReference type="Proteomes" id="UP000075420"/>
    </source>
</evidence>
<gene>
    <name evidence="2" type="ORF">BE08_10645</name>
</gene>
<evidence type="ECO:0000313" key="2">
    <source>
        <dbReference type="EMBL" id="KYF56469.1"/>
    </source>
</evidence>
<reference evidence="2 3" key="1">
    <citation type="submission" date="2014-02" db="EMBL/GenBank/DDBJ databases">
        <title>The small core and large imbalanced accessory genome model reveals a collaborative survival strategy of Sorangium cellulosum strains in nature.</title>
        <authorList>
            <person name="Han K."/>
            <person name="Peng R."/>
            <person name="Blom J."/>
            <person name="Li Y.-Z."/>
        </authorList>
    </citation>
    <scope>NUCLEOTIDE SEQUENCE [LARGE SCALE GENOMIC DNA]</scope>
    <source>
        <strain evidence="2 3">So0157-25</strain>
    </source>
</reference>
<sequence length="105" mass="11218">MSRMRGALGRSKPARRSTAMIAERASSRSPAASPRRSWRASGIVARGRTTCTGLVTPSQTKPVRRMGCRSASACQARSKASRSSRPSSRKAVCTKYGSADRSETA</sequence>
<dbReference type="Proteomes" id="UP000075420">
    <property type="component" value="Unassembled WGS sequence"/>
</dbReference>
<feature type="compositionally biased region" description="Low complexity" evidence="1">
    <location>
        <begin position="22"/>
        <end position="41"/>
    </location>
</feature>
<comment type="caution">
    <text evidence="2">The sequence shown here is derived from an EMBL/GenBank/DDBJ whole genome shotgun (WGS) entry which is preliminary data.</text>
</comment>